<reference evidence="1" key="1">
    <citation type="submission" date="2019-08" db="EMBL/GenBank/DDBJ databases">
        <authorList>
            <person name="Kucharzyk K."/>
            <person name="Murdoch R.W."/>
            <person name="Higgins S."/>
            <person name="Loffler F."/>
        </authorList>
    </citation>
    <scope>NUCLEOTIDE SEQUENCE</scope>
</reference>
<sequence length="68" mass="7542">MGTINDNFQTAKVQIVRKGALAKLNVTTTSILDALHPPQFGRRRTDHGLIDPSLDCLLHLIRQFGTLC</sequence>
<dbReference type="AlphaFoldDB" id="A0A645DTG6"/>
<evidence type="ECO:0000313" key="1">
    <source>
        <dbReference type="EMBL" id="MPM92428.1"/>
    </source>
</evidence>
<dbReference type="EMBL" id="VSSQ01039365">
    <property type="protein sequence ID" value="MPM92428.1"/>
    <property type="molecule type" value="Genomic_DNA"/>
</dbReference>
<comment type="caution">
    <text evidence="1">The sequence shown here is derived from an EMBL/GenBank/DDBJ whole genome shotgun (WGS) entry which is preliminary data.</text>
</comment>
<organism evidence="1">
    <name type="scientific">bioreactor metagenome</name>
    <dbReference type="NCBI Taxonomy" id="1076179"/>
    <lineage>
        <taxon>unclassified sequences</taxon>
        <taxon>metagenomes</taxon>
        <taxon>ecological metagenomes</taxon>
    </lineage>
</organism>
<proteinExistence type="predicted"/>
<gene>
    <name evidence="1" type="ORF">SDC9_139563</name>
</gene>
<accession>A0A645DTG6</accession>
<protein>
    <submittedName>
        <fullName evidence="1">Uncharacterized protein</fullName>
    </submittedName>
</protein>
<name>A0A645DTG6_9ZZZZ</name>